<sequence length="47" mass="4995">MVSKGKISATPLLFKEGSAQPGVVVVEKSDSFLLFRLKPPRPSGTPP</sequence>
<dbReference type="EMBL" id="SLWB01000006">
    <property type="protein sequence ID" value="TCN68462.1"/>
    <property type="molecule type" value="Genomic_DNA"/>
</dbReference>
<dbReference type="AlphaFoldDB" id="A0A4R2EMK1"/>
<reference evidence="1 2" key="1">
    <citation type="submission" date="2019-03" db="EMBL/GenBank/DDBJ databases">
        <title>Genomic Encyclopedia of Archaeal and Bacterial Type Strains, Phase II (KMG-II): from individual species to whole genera.</title>
        <authorList>
            <person name="Goeker M."/>
        </authorList>
    </citation>
    <scope>NUCLEOTIDE SEQUENCE [LARGE SCALE GENOMIC DNA]</scope>
    <source>
        <strain evidence="1 2">RL-C</strain>
    </source>
</reference>
<evidence type="ECO:0000313" key="1">
    <source>
        <dbReference type="EMBL" id="TCN68462.1"/>
    </source>
</evidence>
<name>A0A4R2EMK1_9BACT</name>
<comment type="caution">
    <text evidence="1">The sequence shown here is derived from an EMBL/GenBank/DDBJ whole genome shotgun (WGS) entry which is preliminary data.</text>
</comment>
<protein>
    <submittedName>
        <fullName evidence="1">Uncharacterized protein</fullName>
    </submittedName>
</protein>
<gene>
    <name evidence="1" type="ORF">CLV25_10644</name>
</gene>
<accession>A0A4R2EMK1</accession>
<organism evidence="1 2">
    <name type="scientific">Acetobacteroides hydrogenigenes</name>
    <dbReference type="NCBI Taxonomy" id="979970"/>
    <lineage>
        <taxon>Bacteria</taxon>
        <taxon>Pseudomonadati</taxon>
        <taxon>Bacteroidota</taxon>
        <taxon>Bacteroidia</taxon>
        <taxon>Bacteroidales</taxon>
        <taxon>Rikenellaceae</taxon>
        <taxon>Acetobacteroides</taxon>
    </lineage>
</organism>
<dbReference type="Proteomes" id="UP000294830">
    <property type="component" value="Unassembled WGS sequence"/>
</dbReference>
<proteinExistence type="predicted"/>
<evidence type="ECO:0000313" key="2">
    <source>
        <dbReference type="Proteomes" id="UP000294830"/>
    </source>
</evidence>
<keyword evidence="2" id="KW-1185">Reference proteome</keyword>